<dbReference type="InterPro" id="IPR018062">
    <property type="entry name" value="HTH_AraC-typ_CS"/>
</dbReference>
<dbReference type="AlphaFoldDB" id="A0A9D1AMY4"/>
<proteinExistence type="predicted"/>
<dbReference type="InterPro" id="IPR009057">
    <property type="entry name" value="Homeodomain-like_sf"/>
</dbReference>
<dbReference type="PROSITE" id="PS01124">
    <property type="entry name" value="HTH_ARAC_FAMILY_2"/>
    <property type="match status" value="1"/>
</dbReference>
<feature type="domain" description="HTH araC/xylS-type" evidence="4">
    <location>
        <begin position="243"/>
        <end position="340"/>
    </location>
</feature>
<dbReference type="PANTHER" id="PTHR43280">
    <property type="entry name" value="ARAC-FAMILY TRANSCRIPTIONAL REGULATOR"/>
    <property type="match status" value="1"/>
</dbReference>
<dbReference type="InterPro" id="IPR037923">
    <property type="entry name" value="HTH-like"/>
</dbReference>
<keyword evidence="2" id="KW-0238">DNA-binding</keyword>
<dbReference type="PROSITE" id="PS00041">
    <property type="entry name" value="HTH_ARAC_FAMILY_1"/>
    <property type="match status" value="1"/>
</dbReference>
<evidence type="ECO:0000313" key="6">
    <source>
        <dbReference type="Proteomes" id="UP000824242"/>
    </source>
</evidence>
<accession>A0A9D1AMY4</accession>
<dbReference type="InterPro" id="IPR018060">
    <property type="entry name" value="HTH_AraC"/>
</dbReference>
<dbReference type="InterPro" id="IPR020449">
    <property type="entry name" value="Tscrpt_reg_AraC-type_HTH"/>
</dbReference>
<dbReference type="Proteomes" id="UP000824242">
    <property type="component" value="Unassembled WGS sequence"/>
</dbReference>
<dbReference type="Gene3D" id="2.60.120.10">
    <property type="entry name" value="Jelly Rolls"/>
    <property type="match status" value="1"/>
</dbReference>
<protein>
    <submittedName>
        <fullName evidence="5">Helix-turn-helix domain-containing protein</fullName>
    </submittedName>
</protein>
<evidence type="ECO:0000256" key="2">
    <source>
        <dbReference type="ARBA" id="ARBA00023125"/>
    </source>
</evidence>
<dbReference type="Pfam" id="PF02311">
    <property type="entry name" value="AraC_binding"/>
    <property type="match status" value="1"/>
</dbReference>
<dbReference type="Pfam" id="PF12833">
    <property type="entry name" value="HTH_18"/>
    <property type="match status" value="1"/>
</dbReference>
<comment type="caution">
    <text evidence="5">The sequence shown here is derived from an EMBL/GenBank/DDBJ whole genome shotgun (WGS) entry which is preliminary data.</text>
</comment>
<dbReference type="Gene3D" id="1.10.10.60">
    <property type="entry name" value="Homeodomain-like"/>
    <property type="match status" value="1"/>
</dbReference>
<dbReference type="InterPro" id="IPR014710">
    <property type="entry name" value="RmlC-like_jellyroll"/>
</dbReference>
<dbReference type="EMBL" id="DVGZ01000049">
    <property type="protein sequence ID" value="HIR47000.1"/>
    <property type="molecule type" value="Genomic_DNA"/>
</dbReference>
<dbReference type="InterPro" id="IPR003313">
    <property type="entry name" value="AraC-bd"/>
</dbReference>
<keyword evidence="3" id="KW-0804">Transcription</keyword>
<evidence type="ECO:0000313" key="5">
    <source>
        <dbReference type="EMBL" id="HIR47000.1"/>
    </source>
</evidence>
<dbReference type="SUPFAM" id="SSF46689">
    <property type="entry name" value="Homeodomain-like"/>
    <property type="match status" value="1"/>
</dbReference>
<dbReference type="GO" id="GO:0043565">
    <property type="term" value="F:sequence-specific DNA binding"/>
    <property type="evidence" value="ECO:0007669"/>
    <property type="project" value="InterPro"/>
</dbReference>
<reference evidence="5" key="2">
    <citation type="journal article" date="2021" name="PeerJ">
        <title>Extensive microbial diversity within the chicken gut microbiome revealed by metagenomics and culture.</title>
        <authorList>
            <person name="Gilroy R."/>
            <person name="Ravi A."/>
            <person name="Getino M."/>
            <person name="Pursley I."/>
            <person name="Horton D.L."/>
            <person name="Alikhan N.F."/>
            <person name="Baker D."/>
            <person name="Gharbi K."/>
            <person name="Hall N."/>
            <person name="Watson M."/>
            <person name="Adriaenssens E.M."/>
            <person name="Foster-Nyarko E."/>
            <person name="Jarju S."/>
            <person name="Secka A."/>
            <person name="Antonio M."/>
            <person name="Oren A."/>
            <person name="Chaudhuri R.R."/>
            <person name="La Ragione R."/>
            <person name="Hildebrand F."/>
            <person name="Pallen M.J."/>
        </authorList>
    </citation>
    <scope>NUCLEOTIDE SEQUENCE</scope>
    <source>
        <strain evidence="5">ChiSxjej1B13-7958</strain>
    </source>
</reference>
<dbReference type="SMART" id="SM00342">
    <property type="entry name" value="HTH_ARAC"/>
    <property type="match status" value="1"/>
</dbReference>
<dbReference type="PRINTS" id="PR00032">
    <property type="entry name" value="HTHARAC"/>
</dbReference>
<keyword evidence="1" id="KW-0805">Transcription regulation</keyword>
<evidence type="ECO:0000256" key="1">
    <source>
        <dbReference type="ARBA" id="ARBA00023015"/>
    </source>
</evidence>
<reference evidence="5" key="1">
    <citation type="submission" date="2020-10" db="EMBL/GenBank/DDBJ databases">
        <authorList>
            <person name="Gilroy R."/>
        </authorList>
    </citation>
    <scope>NUCLEOTIDE SEQUENCE</scope>
    <source>
        <strain evidence="5">ChiSxjej1B13-7958</strain>
    </source>
</reference>
<evidence type="ECO:0000256" key="3">
    <source>
        <dbReference type="ARBA" id="ARBA00023163"/>
    </source>
</evidence>
<evidence type="ECO:0000259" key="4">
    <source>
        <dbReference type="PROSITE" id="PS01124"/>
    </source>
</evidence>
<name>A0A9D1AMY4_9FIRM</name>
<dbReference type="GO" id="GO:0003700">
    <property type="term" value="F:DNA-binding transcription factor activity"/>
    <property type="evidence" value="ECO:0007669"/>
    <property type="project" value="InterPro"/>
</dbReference>
<gene>
    <name evidence="5" type="ORF">IAB89_04990</name>
</gene>
<dbReference type="SUPFAM" id="SSF51215">
    <property type="entry name" value="Regulatory protein AraC"/>
    <property type="match status" value="1"/>
</dbReference>
<dbReference type="PANTHER" id="PTHR43280:SF2">
    <property type="entry name" value="HTH-TYPE TRANSCRIPTIONAL REGULATOR EXSA"/>
    <property type="match status" value="1"/>
</dbReference>
<organism evidence="5 6">
    <name type="scientific">Candidatus Caccousia avicola</name>
    <dbReference type="NCBI Taxonomy" id="2840721"/>
    <lineage>
        <taxon>Bacteria</taxon>
        <taxon>Bacillati</taxon>
        <taxon>Bacillota</taxon>
        <taxon>Clostridia</taxon>
        <taxon>Eubacteriales</taxon>
        <taxon>Oscillospiraceae</taxon>
        <taxon>Oscillospiraceae incertae sedis</taxon>
        <taxon>Candidatus Caccousia</taxon>
    </lineage>
</organism>
<sequence length="347" mass="38885">MLHMEETEKLLYRLTEWEQEQAAGRITQREFRSALEALPRDLRPLDWYGIEAPAPGRREDTALPEFDEKSFILSGDDVCVRKHDTRDATPPHSHNFYELIAVLDGTARNAMENREVELGRGQLFLLCPKAVHGISCSPDAVVLNVLIRASFFRASFPAVFGVGGVQEGLFSPPGAPGRCMLFDMGEDEETRALVLLLARESLSSRPNRRAAVNGALALLFSFLLDHGEMVQKESPKKYEAEMREILSYLSACCADATLAGAAEQLHFSTRHIARILRETGQKSFNTLLREARVAAARRLLEETNLTVEEVAQAAGFSEGGYFIRVFRRETGTTPAQYRAQYQQNHKI</sequence>